<organism evidence="2 3">
    <name type="scientific">Lentithecium fluviatile CBS 122367</name>
    <dbReference type="NCBI Taxonomy" id="1168545"/>
    <lineage>
        <taxon>Eukaryota</taxon>
        <taxon>Fungi</taxon>
        <taxon>Dikarya</taxon>
        <taxon>Ascomycota</taxon>
        <taxon>Pezizomycotina</taxon>
        <taxon>Dothideomycetes</taxon>
        <taxon>Pleosporomycetidae</taxon>
        <taxon>Pleosporales</taxon>
        <taxon>Massarineae</taxon>
        <taxon>Lentitheciaceae</taxon>
        <taxon>Lentithecium</taxon>
    </lineage>
</organism>
<dbReference type="AlphaFoldDB" id="A0A6G1JCY9"/>
<proteinExistence type="predicted"/>
<feature type="chain" id="PRO_5026256879" evidence="1">
    <location>
        <begin position="18"/>
        <end position="167"/>
    </location>
</feature>
<name>A0A6G1JCY9_9PLEO</name>
<feature type="signal peptide" evidence="1">
    <location>
        <begin position="1"/>
        <end position="17"/>
    </location>
</feature>
<keyword evidence="3" id="KW-1185">Reference proteome</keyword>
<evidence type="ECO:0000313" key="2">
    <source>
        <dbReference type="EMBL" id="KAF2688298.1"/>
    </source>
</evidence>
<reference evidence="2" key="1">
    <citation type="journal article" date="2020" name="Stud. Mycol.">
        <title>101 Dothideomycetes genomes: a test case for predicting lifestyles and emergence of pathogens.</title>
        <authorList>
            <person name="Haridas S."/>
            <person name="Albert R."/>
            <person name="Binder M."/>
            <person name="Bloem J."/>
            <person name="Labutti K."/>
            <person name="Salamov A."/>
            <person name="Andreopoulos B."/>
            <person name="Baker S."/>
            <person name="Barry K."/>
            <person name="Bills G."/>
            <person name="Bluhm B."/>
            <person name="Cannon C."/>
            <person name="Castanera R."/>
            <person name="Culley D."/>
            <person name="Daum C."/>
            <person name="Ezra D."/>
            <person name="Gonzalez J."/>
            <person name="Henrissat B."/>
            <person name="Kuo A."/>
            <person name="Liang C."/>
            <person name="Lipzen A."/>
            <person name="Lutzoni F."/>
            <person name="Magnuson J."/>
            <person name="Mondo S."/>
            <person name="Nolan M."/>
            <person name="Ohm R."/>
            <person name="Pangilinan J."/>
            <person name="Park H.-J."/>
            <person name="Ramirez L."/>
            <person name="Alfaro M."/>
            <person name="Sun H."/>
            <person name="Tritt A."/>
            <person name="Yoshinaga Y."/>
            <person name="Zwiers L.-H."/>
            <person name="Turgeon B."/>
            <person name="Goodwin S."/>
            <person name="Spatafora J."/>
            <person name="Crous P."/>
            <person name="Grigoriev I."/>
        </authorList>
    </citation>
    <scope>NUCLEOTIDE SEQUENCE</scope>
    <source>
        <strain evidence="2">CBS 122367</strain>
    </source>
</reference>
<protein>
    <submittedName>
        <fullName evidence="2">Uncharacterized protein</fullName>
    </submittedName>
</protein>
<gene>
    <name evidence="2" type="ORF">K458DRAFT_146260</name>
</gene>
<evidence type="ECO:0000256" key="1">
    <source>
        <dbReference type="SAM" id="SignalP"/>
    </source>
</evidence>
<dbReference type="Proteomes" id="UP000799291">
    <property type="component" value="Unassembled WGS sequence"/>
</dbReference>
<keyword evidence="1" id="KW-0732">Signal</keyword>
<evidence type="ECO:0000313" key="3">
    <source>
        <dbReference type="Proteomes" id="UP000799291"/>
    </source>
</evidence>
<accession>A0A6G1JCY9</accession>
<dbReference type="EMBL" id="MU005573">
    <property type="protein sequence ID" value="KAF2688298.1"/>
    <property type="molecule type" value="Genomic_DNA"/>
</dbReference>
<sequence>MLVTSLIVALLAARVLPAVVPTRNAIARSPTPEVSISTDTGDPPCRKGKRCCTFKLRVYQRCIPKNNYKSRVQSWPLFYDFLSKDRKPITPIRGDYNHKACLRDDCEWASVGNITGPGDFYMRWQYQYNEVPNGKEGERQDDMTYWFEGVDHSQLRCASGNWTDYQG</sequence>